<comment type="subcellular location">
    <subcellularLocation>
        <location evidence="1">Cytoplasm</location>
    </subcellularLocation>
</comment>
<proteinExistence type="inferred from homology"/>
<gene>
    <name evidence="1" type="primary">argH</name>
    <name evidence="5" type="ORF">B6F84_09610</name>
</gene>
<name>A0A1W6K156_9CREN</name>
<evidence type="ECO:0000256" key="3">
    <source>
        <dbReference type="SAM" id="Coils"/>
    </source>
</evidence>
<dbReference type="GO" id="GO:0005829">
    <property type="term" value="C:cytosol"/>
    <property type="evidence" value="ECO:0007669"/>
    <property type="project" value="TreeGrafter"/>
</dbReference>
<comment type="catalytic activity">
    <reaction evidence="1">
        <text>2-(N(omega)-L-arginino)succinate = fumarate + L-arginine</text>
        <dbReference type="Rhea" id="RHEA:24020"/>
        <dbReference type="ChEBI" id="CHEBI:29806"/>
        <dbReference type="ChEBI" id="CHEBI:32682"/>
        <dbReference type="ChEBI" id="CHEBI:57472"/>
        <dbReference type="EC" id="4.3.2.1"/>
    </reaction>
</comment>
<dbReference type="NCBIfam" id="TIGR00838">
    <property type="entry name" value="argH"/>
    <property type="match status" value="1"/>
</dbReference>
<dbReference type="InterPro" id="IPR022761">
    <property type="entry name" value="Fumarate_lyase_N"/>
</dbReference>
<evidence type="ECO:0000259" key="4">
    <source>
        <dbReference type="Pfam" id="PF00206"/>
    </source>
</evidence>
<dbReference type="AlphaFoldDB" id="A0A1W6K156"/>
<dbReference type="OrthoDB" id="27337at2157"/>
<dbReference type="PRINTS" id="PR00149">
    <property type="entry name" value="FUMRATELYASE"/>
</dbReference>
<dbReference type="Pfam" id="PF00206">
    <property type="entry name" value="Lyase_1"/>
    <property type="match status" value="1"/>
</dbReference>
<evidence type="ECO:0000313" key="5">
    <source>
        <dbReference type="EMBL" id="ARM76256.1"/>
    </source>
</evidence>
<keyword evidence="6" id="KW-1185">Reference proteome</keyword>
<dbReference type="GO" id="GO:0004056">
    <property type="term" value="F:argininosuccinate lyase activity"/>
    <property type="evidence" value="ECO:0007669"/>
    <property type="project" value="UniProtKB-UniRule"/>
</dbReference>
<feature type="domain" description="Fumarate lyase N-terminal" evidence="4">
    <location>
        <begin position="50"/>
        <end position="287"/>
    </location>
</feature>
<evidence type="ECO:0000313" key="6">
    <source>
        <dbReference type="Proteomes" id="UP000193404"/>
    </source>
</evidence>
<comment type="pathway">
    <text evidence="1">Amino-acid biosynthesis; L-arginine biosynthesis; L-arginine from L-ornithine and carbamoyl phosphate: step 3/3.</text>
</comment>
<keyword evidence="1 5" id="KW-0456">Lyase</keyword>
<dbReference type="GeneID" id="41591180"/>
<dbReference type="Gene3D" id="1.10.275.10">
    <property type="entry name" value="Fumarase/aspartase (N-terminal domain)"/>
    <property type="match status" value="1"/>
</dbReference>
<dbReference type="PANTHER" id="PTHR43814">
    <property type="entry name" value="ARGININOSUCCINATE LYASE"/>
    <property type="match status" value="1"/>
</dbReference>
<dbReference type="KEGG" id="aman:B6F84_09610"/>
<keyword evidence="3" id="KW-0175">Coiled coil</keyword>
<evidence type="ECO:0000256" key="2">
    <source>
        <dbReference type="NCBIfam" id="TIGR00838"/>
    </source>
</evidence>
<sequence length="444" mass="50379">MLYRKWGNKEDEVVTFTSSIDTDNYILNEVKLTMKAHVIELYLQKIINRDYCSKVLNAINSFNSIPAGYEDIHEALEDHIIKNAGEAGEWIGLGRSRNDHVATALRLKMREELISILQNVNELRQLLIDKSKDYTDTLFPSFTHLQFAQPSTFSHYLLYLEEELSSRWNIIFDSLKNVNRSPLGSGAIVGSNVEIDRNRESELLGFDSVIINTISATSSRSDLISSTMELTNLMLSLSRIAEDMVVYSTLGLVKLPDNHVSTSSLMPQKRNPVTMEILRSKAGECIGFLNSMMAIYKGLPSGYDLDLQEINKYFWNCTMIVNKSLLVLISLFDGIKVIKKDLDPSMLATDEAEKLTQSNIPYRKAYFTVADKVRAGTFIPSINFTESINLKKTEGSPNPNILLNDIKYAQDRLEFDKKKLNNYIQNITQKISQLEAIENDLQEG</sequence>
<organism evidence="5 6">
    <name type="scientific">Acidianus manzaensis</name>
    <dbReference type="NCBI Taxonomy" id="282676"/>
    <lineage>
        <taxon>Archaea</taxon>
        <taxon>Thermoproteota</taxon>
        <taxon>Thermoprotei</taxon>
        <taxon>Sulfolobales</taxon>
        <taxon>Sulfolobaceae</taxon>
        <taxon>Acidianus</taxon>
    </lineage>
</organism>
<dbReference type="HAMAP" id="MF_00006">
    <property type="entry name" value="Arg_succ_lyase"/>
    <property type="match status" value="1"/>
</dbReference>
<dbReference type="SUPFAM" id="SSF48557">
    <property type="entry name" value="L-aspartase-like"/>
    <property type="match status" value="1"/>
</dbReference>
<keyword evidence="1" id="KW-0055">Arginine biosynthesis</keyword>
<reference evidence="5 6" key="1">
    <citation type="submission" date="2017-03" db="EMBL/GenBank/DDBJ databases">
        <title>Sulfur activation and transportation mechanism of thermophilic Archaea Acidianus manzaensis YN-25.</title>
        <authorList>
            <person name="Ma Y."/>
            <person name="Yang Y."/>
            <person name="Xia J."/>
        </authorList>
    </citation>
    <scope>NUCLEOTIDE SEQUENCE [LARGE SCALE GENOMIC DNA]</scope>
    <source>
        <strain evidence="5 6">YN-25</strain>
    </source>
</reference>
<dbReference type="PANTHER" id="PTHR43814:SF1">
    <property type="entry name" value="ARGININOSUCCINATE LYASE"/>
    <property type="match status" value="1"/>
</dbReference>
<protein>
    <recommendedName>
        <fullName evidence="1 2">Argininosuccinate lyase</fullName>
        <shortName evidence="1">ASAL</shortName>
        <ecNumber evidence="1 2">4.3.2.1</ecNumber>
    </recommendedName>
    <alternativeName>
        <fullName evidence="1">Arginosuccinase</fullName>
    </alternativeName>
</protein>
<dbReference type="InterPro" id="IPR024083">
    <property type="entry name" value="Fumarase/histidase_N"/>
</dbReference>
<dbReference type="GO" id="GO:0042450">
    <property type="term" value="P:L-arginine biosynthetic process via ornithine"/>
    <property type="evidence" value="ECO:0007669"/>
    <property type="project" value="UniProtKB-UniRule"/>
</dbReference>
<dbReference type="InterPro" id="IPR009049">
    <property type="entry name" value="Argininosuccinate_lyase"/>
</dbReference>
<comment type="similarity">
    <text evidence="1">Belongs to the lyase 1 family. Argininosuccinate lyase subfamily.</text>
</comment>
<dbReference type="EMBL" id="CP020477">
    <property type="protein sequence ID" value="ARM76256.1"/>
    <property type="molecule type" value="Genomic_DNA"/>
</dbReference>
<dbReference type="EC" id="4.3.2.1" evidence="1 2"/>
<dbReference type="InterPro" id="IPR008948">
    <property type="entry name" value="L-Aspartase-like"/>
</dbReference>
<accession>A0A1W6K156</accession>
<dbReference type="STRING" id="282676.B6F84_09610"/>
<keyword evidence="1" id="KW-0963">Cytoplasm</keyword>
<dbReference type="Gene3D" id="1.20.200.10">
    <property type="entry name" value="Fumarase/aspartase (Central domain)"/>
    <property type="match status" value="1"/>
</dbReference>
<dbReference type="Gene3D" id="1.10.40.30">
    <property type="entry name" value="Fumarase/aspartase (C-terminal domain)"/>
    <property type="match status" value="1"/>
</dbReference>
<dbReference type="UniPathway" id="UPA00068">
    <property type="reaction ID" value="UER00114"/>
</dbReference>
<dbReference type="CDD" id="cd01359">
    <property type="entry name" value="Argininosuccinate_lyase"/>
    <property type="match status" value="1"/>
</dbReference>
<evidence type="ECO:0000256" key="1">
    <source>
        <dbReference type="HAMAP-Rule" id="MF_00006"/>
    </source>
</evidence>
<dbReference type="Proteomes" id="UP000193404">
    <property type="component" value="Chromosome"/>
</dbReference>
<dbReference type="RefSeq" id="WP_148692040.1">
    <property type="nucleotide sequence ID" value="NZ_CP020477.1"/>
</dbReference>
<dbReference type="InterPro" id="IPR000362">
    <property type="entry name" value="Fumarate_lyase_fam"/>
</dbReference>
<dbReference type="PRINTS" id="PR00145">
    <property type="entry name" value="ARGSUCLYASE"/>
</dbReference>
<keyword evidence="1" id="KW-0028">Amino-acid biosynthesis</keyword>
<feature type="coiled-coil region" evidence="3">
    <location>
        <begin position="417"/>
        <end position="444"/>
    </location>
</feature>